<accession>A0A7V8NV59</accession>
<dbReference type="Gene3D" id="3.20.20.410">
    <property type="entry name" value="Protein of unknown function UPF0759"/>
    <property type="match status" value="1"/>
</dbReference>
<dbReference type="SUPFAM" id="SSF117396">
    <property type="entry name" value="TM1631-like"/>
    <property type="match status" value="1"/>
</dbReference>
<dbReference type="Pfam" id="PF01904">
    <property type="entry name" value="DUF72"/>
    <property type="match status" value="1"/>
</dbReference>
<name>A0A7V8NV59_9BACT</name>
<reference evidence="1" key="1">
    <citation type="submission" date="2020-06" db="EMBL/GenBank/DDBJ databases">
        <title>Legume-microbial interactions unlock mineral nutrients during tropical forest succession.</title>
        <authorList>
            <person name="Epihov D.Z."/>
        </authorList>
    </citation>
    <scope>NUCLEOTIDE SEQUENCE [LARGE SCALE GENOMIC DNA]</scope>
    <source>
        <strain evidence="1">Pan2503</strain>
    </source>
</reference>
<evidence type="ECO:0000313" key="1">
    <source>
        <dbReference type="EMBL" id="MBA0088028.1"/>
    </source>
</evidence>
<proteinExistence type="predicted"/>
<protein>
    <submittedName>
        <fullName evidence="1">DUF72 domain-containing protein</fullName>
    </submittedName>
</protein>
<dbReference type="AlphaFoldDB" id="A0A7V8NV59"/>
<dbReference type="PANTHER" id="PTHR30348:SF4">
    <property type="entry name" value="DUF72 DOMAIN-CONTAINING PROTEIN"/>
    <property type="match status" value="1"/>
</dbReference>
<keyword evidence="2" id="KW-1185">Reference proteome</keyword>
<dbReference type="PANTHER" id="PTHR30348">
    <property type="entry name" value="UNCHARACTERIZED PROTEIN YECE"/>
    <property type="match status" value="1"/>
</dbReference>
<organism evidence="1 2">
    <name type="scientific">Candidatus Acidiferrum panamense</name>
    <dbReference type="NCBI Taxonomy" id="2741543"/>
    <lineage>
        <taxon>Bacteria</taxon>
        <taxon>Pseudomonadati</taxon>
        <taxon>Acidobacteriota</taxon>
        <taxon>Terriglobia</taxon>
        <taxon>Candidatus Acidiferrales</taxon>
        <taxon>Candidatus Acidiferrum</taxon>
    </lineage>
</organism>
<dbReference type="Proteomes" id="UP000567293">
    <property type="component" value="Unassembled WGS sequence"/>
</dbReference>
<gene>
    <name evidence="1" type="ORF">HRJ53_23840</name>
</gene>
<comment type="caution">
    <text evidence="1">The sequence shown here is derived from an EMBL/GenBank/DDBJ whole genome shotgun (WGS) entry which is preliminary data.</text>
</comment>
<dbReference type="EMBL" id="JACDQQ010002301">
    <property type="protein sequence ID" value="MBA0088028.1"/>
    <property type="molecule type" value="Genomic_DNA"/>
</dbReference>
<dbReference type="InterPro" id="IPR036520">
    <property type="entry name" value="UPF0759_sf"/>
</dbReference>
<evidence type="ECO:0000313" key="2">
    <source>
        <dbReference type="Proteomes" id="UP000567293"/>
    </source>
</evidence>
<sequence>MVGPLFDEPGAFDRAALAARLLSYASEGIYIGGSSWKYEGWLGQIYTRGRYLTRGRFSRRVFEADCLREYAETFPTVCGDFAFYQFPGEEFWQKLFHQVPDGFRFAFKVPEPITCKVFPSHSRYGAQAGQANPLFLDGNALREKFLQPLAPHRAKTAVLIFEFGAFGRRSFASLPEFLDRLDPFLAALPSEFRYAVEIRNPEFLDKDYFACLRAHRVAHVYNAWSKMPELRYQMAIPDSTTADFLVCRALLRHGRSYEDAVTLFAPYREIQDPNPEARESMRILIGRAREDKRILLLFVNNRLEGNAPMTILSLTEP</sequence>
<dbReference type="InterPro" id="IPR002763">
    <property type="entry name" value="DUF72"/>
</dbReference>